<name>A0A4R2T014_9FIRM</name>
<protein>
    <submittedName>
        <fullName evidence="1">Uncharacterized protein</fullName>
    </submittedName>
</protein>
<evidence type="ECO:0000313" key="2">
    <source>
        <dbReference type="Proteomes" id="UP000295504"/>
    </source>
</evidence>
<reference evidence="1 2" key="1">
    <citation type="submission" date="2019-03" db="EMBL/GenBank/DDBJ databases">
        <title>Genomic Encyclopedia of Type Strains, Phase IV (KMG-IV): sequencing the most valuable type-strain genomes for metagenomic binning, comparative biology and taxonomic classification.</title>
        <authorList>
            <person name="Goeker M."/>
        </authorList>
    </citation>
    <scope>NUCLEOTIDE SEQUENCE [LARGE SCALE GENOMIC DNA]</scope>
    <source>
        <strain evidence="1 2">DSM 100013</strain>
    </source>
</reference>
<dbReference type="Proteomes" id="UP000295504">
    <property type="component" value="Unassembled WGS sequence"/>
</dbReference>
<evidence type="ECO:0000313" key="1">
    <source>
        <dbReference type="EMBL" id="TCP96169.1"/>
    </source>
</evidence>
<dbReference type="EMBL" id="SLYC01000053">
    <property type="protein sequence ID" value="TCP96169.1"/>
    <property type="molecule type" value="Genomic_DNA"/>
</dbReference>
<sequence>MVHYKGRWGDIDMPKKKCPACGSTETVKILYGMPSYEAFELMKRGEIVLGGCCVSDNDPTRQCKTCGQDFGFVDTFKILGMTSLEFYVGGYFGDSHFVYINGKRKNKLIRYGKTPGGMSVDLKHPKNEVNFHPDILLKEITLIPEQWITFAEEIAALEVSCWKDSYFDDYVCDGTQWRLTIRFPNREKISKNGSNDYPPYWNRFIKIMKKYIGEDIG</sequence>
<gene>
    <name evidence="1" type="ORF">EDD79_10533</name>
</gene>
<comment type="caution">
    <text evidence="1">The sequence shown here is derived from an EMBL/GenBank/DDBJ whole genome shotgun (WGS) entry which is preliminary data.</text>
</comment>
<accession>A0A4R2T014</accession>
<organism evidence="1 2">
    <name type="scientific">Serpentinicella alkaliphila</name>
    <dbReference type="NCBI Taxonomy" id="1734049"/>
    <lineage>
        <taxon>Bacteria</taxon>
        <taxon>Bacillati</taxon>
        <taxon>Bacillota</taxon>
        <taxon>Clostridia</taxon>
        <taxon>Peptostreptococcales</taxon>
        <taxon>Natronincolaceae</taxon>
        <taxon>Serpentinicella</taxon>
    </lineage>
</organism>
<dbReference type="AlphaFoldDB" id="A0A4R2T014"/>
<keyword evidence="2" id="KW-1185">Reference proteome</keyword>
<proteinExistence type="predicted"/>